<dbReference type="Proteomes" id="UP000281094">
    <property type="component" value="Unassembled WGS sequence"/>
</dbReference>
<dbReference type="EMBL" id="RCWN01000001">
    <property type="protein sequence ID" value="RLQ87033.1"/>
    <property type="molecule type" value="Genomic_DNA"/>
</dbReference>
<keyword evidence="7" id="KW-1185">Reference proteome</keyword>
<dbReference type="RefSeq" id="WP_121644001.1">
    <property type="nucleotide sequence ID" value="NZ_RCWN01000001.1"/>
</dbReference>
<sequence>MIFSADLFCQTRSYAEREGLGFTPARLPVSRLSILYSETPTQIAHTIYDPVFCLVLSGEKHADFHGVPAIFAEGHGLVVSLDLPATSWITKASPDTPYLAIAVELEMPVLRELARDLPDEGEEQPVSALTSAPVSDALLNVMTRLVSLLERPSDREALVPLYMRELHYLLLTSPQGAMLRRMARADSQAGRIADIVAHLRANIGEPMRVEDLARQAAMSTTVFHQRFKEITGMTPVQLLKQLRLLEAQRALRARHGNVTQIALRVGYESPSQFSRDYSRMFGLTPRAERMGQDVSMKASKRSSSTPPERVSRQSVQTLRRAVTPP</sequence>
<proteinExistence type="predicted"/>
<dbReference type="GO" id="GO:0003700">
    <property type="term" value="F:DNA-binding transcription factor activity"/>
    <property type="evidence" value="ECO:0007669"/>
    <property type="project" value="InterPro"/>
</dbReference>
<evidence type="ECO:0000256" key="4">
    <source>
        <dbReference type="SAM" id="MobiDB-lite"/>
    </source>
</evidence>
<dbReference type="InterPro" id="IPR018060">
    <property type="entry name" value="HTH_AraC"/>
</dbReference>
<protein>
    <submittedName>
        <fullName evidence="6">AraC family transcriptional regulator</fullName>
    </submittedName>
</protein>
<evidence type="ECO:0000256" key="2">
    <source>
        <dbReference type="ARBA" id="ARBA00023125"/>
    </source>
</evidence>
<dbReference type="Pfam" id="PF12833">
    <property type="entry name" value="HTH_18"/>
    <property type="match status" value="1"/>
</dbReference>
<dbReference type="InterPro" id="IPR009057">
    <property type="entry name" value="Homeodomain-like_sf"/>
</dbReference>
<comment type="caution">
    <text evidence="6">The sequence shown here is derived from an EMBL/GenBank/DDBJ whole genome shotgun (WGS) entry which is preliminary data.</text>
</comment>
<reference evidence="6 7" key="1">
    <citation type="submission" date="2018-10" db="EMBL/GenBank/DDBJ databases">
        <title>Notoacmeibacter sp. M2BS9Y-3-1, whole genome shotgun sequence.</title>
        <authorList>
            <person name="Tuo L."/>
        </authorList>
    </citation>
    <scope>NUCLEOTIDE SEQUENCE [LARGE SCALE GENOMIC DNA]</scope>
    <source>
        <strain evidence="6 7">M2BS9Y-3-1</strain>
    </source>
</reference>
<dbReference type="InterPro" id="IPR018062">
    <property type="entry name" value="HTH_AraC-typ_CS"/>
</dbReference>
<keyword evidence="1" id="KW-0805">Transcription regulation</keyword>
<name>A0A3L7J8N2_9HYPH</name>
<evidence type="ECO:0000259" key="5">
    <source>
        <dbReference type="PROSITE" id="PS01124"/>
    </source>
</evidence>
<dbReference type="SUPFAM" id="SSF46689">
    <property type="entry name" value="Homeodomain-like"/>
    <property type="match status" value="2"/>
</dbReference>
<evidence type="ECO:0000256" key="1">
    <source>
        <dbReference type="ARBA" id="ARBA00023015"/>
    </source>
</evidence>
<organism evidence="6 7">
    <name type="scientific">Notoacmeibacter ruber</name>
    <dbReference type="NCBI Taxonomy" id="2670375"/>
    <lineage>
        <taxon>Bacteria</taxon>
        <taxon>Pseudomonadati</taxon>
        <taxon>Pseudomonadota</taxon>
        <taxon>Alphaproteobacteria</taxon>
        <taxon>Hyphomicrobiales</taxon>
        <taxon>Notoacmeibacteraceae</taxon>
        <taxon>Notoacmeibacter</taxon>
    </lineage>
</organism>
<dbReference type="PROSITE" id="PS01124">
    <property type="entry name" value="HTH_ARAC_FAMILY_2"/>
    <property type="match status" value="1"/>
</dbReference>
<dbReference type="GO" id="GO:0043565">
    <property type="term" value="F:sequence-specific DNA binding"/>
    <property type="evidence" value="ECO:0007669"/>
    <property type="project" value="InterPro"/>
</dbReference>
<evidence type="ECO:0000313" key="6">
    <source>
        <dbReference type="EMBL" id="RLQ87033.1"/>
    </source>
</evidence>
<accession>A0A3L7J8N2</accession>
<gene>
    <name evidence="6" type="ORF">D8780_01215</name>
</gene>
<keyword evidence="2" id="KW-0238">DNA-binding</keyword>
<dbReference type="PRINTS" id="PR00032">
    <property type="entry name" value="HTHARAC"/>
</dbReference>
<dbReference type="Pfam" id="PF06719">
    <property type="entry name" value="AraC_N"/>
    <property type="match status" value="1"/>
</dbReference>
<dbReference type="InterPro" id="IPR020449">
    <property type="entry name" value="Tscrpt_reg_AraC-type_HTH"/>
</dbReference>
<evidence type="ECO:0000313" key="7">
    <source>
        <dbReference type="Proteomes" id="UP000281094"/>
    </source>
</evidence>
<feature type="domain" description="HTH araC/xylS-type" evidence="5">
    <location>
        <begin position="193"/>
        <end position="291"/>
    </location>
</feature>
<evidence type="ECO:0000256" key="3">
    <source>
        <dbReference type="ARBA" id="ARBA00023163"/>
    </source>
</evidence>
<dbReference type="SMART" id="SM00342">
    <property type="entry name" value="HTH_ARAC"/>
    <property type="match status" value="1"/>
</dbReference>
<keyword evidence="3" id="KW-0804">Transcription</keyword>
<dbReference type="Gene3D" id="1.10.10.60">
    <property type="entry name" value="Homeodomain-like"/>
    <property type="match status" value="1"/>
</dbReference>
<dbReference type="AlphaFoldDB" id="A0A3L7J8N2"/>
<dbReference type="PROSITE" id="PS00041">
    <property type="entry name" value="HTH_ARAC_FAMILY_1"/>
    <property type="match status" value="1"/>
</dbReference>
<dbReference type="PANTHER" id="PTHR43436">
    <property type="entry name" value="ARAC-FAMILY TRANSCRIPTIONAL REGULATOR"/>
    <property type="match status" value="1"/>
</dbReference>
<dbReference type="PANTHER" id="PTHR43436:SF1">
    <property type="entry name" value="TRANSCRIPTIONAL REGULATORY PROTEIN"/>
    <property type="match status" value="1"/>
</dbReference>
<dbReference type="InterPro" id="IPR009594">
    <property type="entry name" value="Tscrpt_reg_HTH_AraC_N"/>
</dbReference>
<feature type="compositionally biased region" description="Polar residues" evidence="4">
    <location>
        <begin position="301"/>
        <end position="317"/>
    </location>
</feature>
<feature type="region of interest" description="Disordered" evidence="4">
    <location>
        <begin position="286"/>
        <end position="325"/>
    </location>
</feature>